<sequence>MMAGNSNDQAPMPPPAPRSCSASFSRISYRIENSLPRTDISNAFSDAAKLEVSRLSGAQCQLEEAGFRPVWSRSREHGYLEESQIPEDIGEHMDANSYRFDEVIEPLSSLFWLAGLDELEAVFDPAIALDDEVKTIPINVGVAWILEHLFEEGKLLESLYGRYFFENHPPLYRHPETCHGQLQLAIKDVTRCKHLQR</sequence>
<dbReference type="EMBL" id="MLQL01000020">
    <property type="protein sequence ID" value="OQE18872.1"/>
    <property type="molecule type" value="Genomic_DNA"/>
</dbReference>
<feature type="region of interest" description="Disordered" evidence="1">
    <location>
        <begin position="1"/>
        <end position="21"/>
    </location>
</feature>
<comment type="caution">
    <text evidence="2">The sequence shown here is derived from an EMBL/GenBank/DDBJ whole genome shotgun (WGS) entry which is preliminary data.</text>
</comment>
<dbReference type="STRING" id="254877.A0A1V6SY11"/>
<evidence type="ECO:0000313" key="3">
    <source>
        <dbReference type="Proteomes" id="UP000191342"/>
    </source>
</evidence>
<evidence type="ECO:0000313" key="2">
    <source>
        <dbReference type="EMBL" id="OQE18872.1"/>
    </source>
</evidence>
<organism evidence="2 3">
    <name type="scientific">Penicillium flavigenum</name>
    <dbReference type="NCBI Taxonomy" id="254877"/>
    <lineage>
        <taxon>Eukaryota</taxon>
        <taxon>Fungi</taxon>
        <taxon>Dikarya</taxon>
        <taxon>Ascomycota</taxon>
        <taxon>Pezizomycotina</taxon>
        <taxon>Eurotiomycetes</taxon>
        <taxon>Eurotiomycetidae</taxon>
        <taxon>Eurotiales</taxon>
        <taxon>Aspergillaceae</taxon>
        <taxon>Penicillium</taxon>
    </lineage>
</organism>
<protein>
    <submittedName>
        <fullName evidence="2">Uncharacterized protein</fullName>
    </submittedName>
</protein>
<gene>
    <name evidence="2" type="ORF">PENFLA_c020G09509</name>
</gene>
<reference evidence="3" key="1">
    <citation type="journal article" date="2017" name="Nat. Microbiol.">
        <title>Global analysis of biosynthetic gene clusters reveals vast potential of secondary metabolite production in Penicillium species.</title>
        <authorList>
            <person name="Nielsen J.C."/>
            <person name="Grijseels S."/>
            <person name="Prigent S."/>
            <person name="Ji B."/>
            <person name="Dainat J."/>
            <person name="Nielsen K.F."/>
            <person name="Frisvad J.C."/>
            <person name="Workman M."/>
            <person name="Nielsen J."/>
        </authorList>
    </citation>
    <scope>NUCLEOTIDE SEQUENCE [LARGE SCALE GENOMIC DNA]</scope>
    <source>
        <strain evidence="3">IBT 14082</strain>
    </source>
</reference>
<proteinExistence type="predicted"/>
<accession>A0A1V6SY11</accession>
<dbReference type="OrthoDB" id="2440450at2759"/>
<evidence type="ECO:0000256" key="1">
    <source>
        <dbReference type="SAM" id="MobiDB-lite"/>
    </source>
</evidence>
<dbReference type="AlphaFoldDB" id="A0A1V6SY11"/>
<name>A0A1V6SY11_9EURO</name>
<keyword evidence="3" id="KW-1185">Reference proteome</keyword>
<dbReference type="Proteomes" id="UP000191342">
    <property type="component" value="Unassembled WGS sequence"/>
</dbReference>